<protein>
    <submittedName>
        <fullName evidence="1">Uncharacterized protein</fullName>
    </submittedName>
</protein>
<keyword evidence="2" id="KW-1185">Reference proteome</keyword>
<dbReference type="RefSeq" id="WP_345423981.1">
    <property type="nucleotide sequence ID" value="NZ_BAABGT010000083.1"/>
</dbReference>
<dbReference type="Proteomes" id="UP001501598">
    <property type="component" value="Unassembled WGS sequence"/>
</dbReference>
<reference evidence="2" key="1">
    <citation type="journal article" date="2019" name="Int. J. Syst. Evol. Microbiol.">
        <title>The Global Catalogue of Microorganisms (GCM) 10K type strain sequencing project: providing services to taxonomists for standard genome sequencing and annotation.</title>
        <authorList>
            <consortium name="The Broad Institute Genomics Platform"/>
            <consortium name="The Broad Institute Genome Sequencing Center for Infectious Disease"/>
            <person name="Wu L."/>
            <person name="Ma J."/>
        </authorList>
    </citation>
    <scope>NUCLEOTIDE SEQUENCE [LARGE SCALE GENOMIC DNA]</scope>
    <source>
        <strain evidence="2">JCM 17906</strain>
    </source>
</reference>
<name>A0ABP8RZJ0_9PSEU</name>
<gene>
    <name evidence="1" type="ORF">GCM10023175_52090</name>
</gene>
<comment type="caution">
    <text evidence="1">The sequence shown here is derived from an EMBL/GenBank/DDBJ whole genome shotgun (WGS) entry which is preliminary data.</text>
</comment>
<proteinExistence type="predicted"/>
<sequence length="75" mass="8238">MAKPTAPEGREKYRNPRPGVVAGCPSCGLWQTQEEVDAGECRRCGEDFTSDEPGPKPPPLRPDIAARLRRFLGES</sequence>
<accession>A0ABP8RZJ0</accession>
<organism evidence="1 2">
    <name type="scientific">Pseudonocardia xishanensis</name>
    <dbReference type="NCBI Taxonomy" id="630995"/>
    <lineage>
        <taxon>Bacteria</taxon>
        <taxon>Bacillati</taxon>
        <taxon>Actinomycetota</taxon>
        <taxon>Actinomycetes</taxon>
        <taxon>Pseudonocardiales</taxon>
        <taxon>Pseudonocardiaceae</taxon>
        <taxon>Pseudonocardia</taxon>
    </lineage>
</organism>
<evidence type="ECO:0000313" key="1">
    <source>
        <dbReference type="EMBL" id="GAA4554368.1"/>
    </source>
</evidence>
<evidence type="ECO:0000313" key="2">
    <source>
        <dbReference type="Proteomes" id="UP001501598"/>
    </source>
</evidence>
<dbReference type="EMBL" id="BAABGT010000083">
    <property type="protein sequence ID" value="GAA4554368.1"/>
    <property type="molecule type" value="Genomic_DNA"/>
</dbReference>